<protein>
    <submittedName>
        <fullName evidence="2">Uncharacterized protein</fullName>
    </submittedName>
</protein>
<comment type="caution">
    <text evidence="2">The sequence shown here is derived from an EMBL/GenBank/DDBJ whole genome shotgun (WGS) entry which is preliminary data.</text>
</comment>
<accession>A0A8K0MIW3</accession>
<name>A0A8K0MIW3_9ROSA</name>
<sequence>MSSSSGTSNLRYRKTVRSTGSDSVLGSNNVRSPGAGFLGGRSLPPSRSKKINDNAKETQFSVRSLIPHETRNARQQPHDTDSQQIELTSIRRFQPLYQPLIDIIFPPVSSQIATKKSFQPLNFEALNHQYHPLKSAVFSSLSRPVTKALSPQKSTVAPTSSDGPIATSLIKGDGSKAFTYQSETSEMHMCNTYDWKSIVSLKMEIKRNEHAVKAMKELVDIADLMLDLNSRRHAYNRRFEEFIDSYNSQLCPKKEDEICAMFDKEREDIEGRFDELVKRVALVCSGPQHETQCSCDSSIPHETQNTHDWKSIVMELKHSESDVKKMKELVDIADLMLDLDSRRQAYNRRFEEFIDSYNSQLCPEKEDEICAMFDKEREDIEGRFDVLVKRVALVCSGPELGTQSSVHPTIPHETQNAPHIQQPKFHRASNAAVSSTVSKQIELTGIHRFQPHPGATSFPFQPHPKAPCFWPVQESLSSQIPSKKTYQPITKGLSYQFDPLKISVASIRLPTTKVPSPKNRSVASFCSDAPTTTADLSKDEGHSEHAGKEMKKLQDIVDLMLGIDSRRDAFTRRLRSLKTPTEVNHAPGEGR</sequence>
<feature type="compositionally biased region" description="Polar residues" evidence="1">
    <location>
        <begin position="17"/>
        <end position="31"/>
    </location>
</feature>
<dbReference type="EMBL" id="VOIH02000005">
    <property type="protein sequence ID" value="KAF3447338.1"/>
    <property type="molecule type" value="Genomic_DNA"/>
</dbReference>
<feature type="region of interest" description="Disordered" evidence="1">
    <location>
        <begin position="513"/>
        <end position="549"/>
    </location>
</feature>
<proteinExistence type="predicted"/>
<feature type="compositionally biased region" description="Polar residues" evidence="1">
    <location>
        <begin position="1"/>
        <end position="10"/>
    </location>
</feature>
<gene>
    <name evidence="2" type="ORF">FNV43_RR12524</name>
</gene>
<evidence type="ECO:0000313" key="2">
    <source>
        <dbReference type="EMBL" id="KAF3447338.1"/>
    </source>
</evidence>
<organism evidence="2 3">
    <name type="scientific">Rhamnella rubrinervis</name>
    <dbReference type="NCBI Taxonomy" id="2594499"/>
    <lineage>
        <taxon>Eukaryota</taxon>
        <taxon>Viridiplantae</taxon>
        <taxon>Streptophyta</taxon>
        <taxon>Embryophyta</taxon>
        <taxon>Tracheophyta</taxon>
        <taxon>Spermatophyta</taxon>
        <taxon>Magnoliopsida</taxon>
        <taxon>eudicotyledons</taxon>
        <taxon>Gunneridae</taxon>
        <taxon>Pentapetalae</taxon>
        <taxon>rosids</taxon>
        <taxon>fabids</taxon>
        <taxon>Rosales</taxon>
        <taxon>Rhamnaceae</taxon>
        <taxon>rhamnoid group</taxon>
        <taxon>Rhamneae</taxon>
        <taxon>Rhamnella</taxon>
    </lineage>
</organism>
<reference evidence="2" key="1">
    <citation type="submission" date="2020-03" db="EMBL/GenBank/DDBJ databases">
        <title>A high-quality chromosome-level genome assembly of a woody plant with both climbing and erect habits, Rhamnella rubrinervis.</title>
        <authorList>
            <person name="Lu Z."/>
            <person name="Yang Y."/>
            <person name="Zhu X."/>
            <person name="Sun Y."/>
        </authorList>
    </citation>
    <scope>NUCLEOTIDE SEQUENCE</scope>
    <source>
        <strain evidence="2">BYM</strain>
        <tissue evidence="2">Leaf</tissue>
    </source>
</reference>
<evidence type="ECO:0000256" key="1">
    <source>
        <dbReference type="SAM" id="MobiDB-lite"/>
    </source>
</evidence>
<feature type="compositionally biased region" description="Basic and acidic residues" evidence="1">
    <location>
        <begin position="536"/>
        <end position="549"/>
    </location>
</feature>
<dbReference type="Proteomes" id="UP000796880">
    <property type="component" value="Unassembled WGS sequence"/>
</dbReference>
<evidence type="ECO:0000313" key="3">
    <source>
        <dbReference type="Proteomes" id="UP000796880"/>
    </source>
</evidence>
<feature type="compositionally biased region" description="Polar residues" evidence="1">
    <location>
        <begin position="518"/>
        <end position="535"/>
    </location>
</feature>
<dbReference type="AlphaFoldDB" id="A0A8K0MIW3"/>
<keyword evidence="3" id="KW-1185">Reference proteome</keyword>
<feature type="region of interest" description="Disordered" evidence="1">
    <location>
        <begin position="1"/>
        <end position="56"/>
    </location>
</feature>